<dbReference type="EMBL" id="JBBMFK010000001">
    <property type="protein sequence ID" value="MEQ2441988.1"/>
    <property type="molecule type" value="Genomic_DNA"/>
</dbReference>
<name>A0ABV1E7H0_9FIRM</name>
<accession>A0ABV1E7H0</accession>
<evidence type="ECO:0000313" key="2">
    <source>
        <dbReference type="EMBL" id="MEQ2441988.1"/>
    </source>
</evidence>
<evidence type="ECO:0000256" key="1">
    <source>
        <dbReference type="SAM" id="Phobius"/>
    </source>
</evidence>
<comment type="caution">
    <text evidence="2">The sequence shown here is derived from an EMBL/GenBank/DDBJ whole genome shotgun (WGS) entry which is preliminary data.</text>
</comment>
<dbReference type="RefSeq" id="WP_294518847.1">
    <property type="nucleotide sequence ID" value="NZ_JBBMFK010000001.1"/>
</dbReference>
<protein>
    <submittedName>
        <fullName evidence="2">Uncharacterized protein</fullName>
    </submittedName>
</protein>
<keyword evidence="1" id="KW-0472">Membrane</keyword>
<keyword evidence="3" id="KW-1185">Reference proteome</keyword>
<feature type="transmembrane region" description="Helical" evidence="1">
    <location>
        <begin position="20"/>
        <end position="38"/>
    </location>
</feature>
<gene>
    <name evidence="2" type="ORF">WMO64_00715</name>
</gene>
<keyword evidence="1" id="KW-1133">Transmembrane helix</keyword>
<proteinExistence type="predicted"/>
<dbReference type="Proteomes" id="UP001464378">
    <property type="component" value="Unassembled WGS sequence"/>
</dbReference>
<evidence type="ECO:0000313" key="3">
    <source>
        <dbReference type="Proteomes" id="UP001464378"/>
    </source>
</evidence>
<reference evidence="2 3" key="1">
    <citation type="submission" date="2024-03" db="EMBL/GenBank/DDBJ databases">
        <title>Human intestinal bacterial collection.</title>
        <authorList>
            <person name="Pauvert C."/>
            <person name="Hitch T.C.A."/>
            <person name="Clavel T."/>
        </authorList>
    </citation>
    <scope>NUCLEOTIDE SEQUENCE [LARGE SCALE GENOMIC DNA]</scope>
    <source>
        <strain evidence="2 3">CLA-AP-H29</strain>
    </source>
</reference>
<organism evidence="2 3">
    <name type="scientific">Pseudoflavonifractor intestinihominis</name>
    <dbReference type="NCBI Taxonomy" id="3133171"/>
    <lineage>
        <taxon>Bacteria</taxon>
        <taxon>Bacillati</taxon>
        <taxon>Bacillota</taxon>
        <taxon>Clostridia</taxon>
        <taxon>Eubacteriales</taxon>
        <taxon>Oscillospiraceae</taxon>
        <taxon>Pseudoflavonifractor</taxon>
    </lineage>
</organism>
<sequence length="137" mass="14391">MEETDRETLARQLSDADGAVFFLLVLLGSLLLSLSASLTQRRQLCLALAGRTEEAAAVPSVLPVRRRASALAVGSLGFFLCLAVQAWHSLTPESGCAARRSAGRNLWASMLVLAAAVVRLDDLDDSASSPASHTLAG</sequence>
<keyword evidence="1" id="KW-0812">Transmembrane</keyword>